<keyword evidence="2 4" id="KW-0863">Zinc-finger</keyword>
<reference evidence="6" key="2">
    <citation type="submission" date="2014-03" db="EMBL/GenBank/DDBJ databases">
        <authorList>
            <person name="Genoscope - CEA"/>
        </authorList>
    </citation>
    <scope>NUCLEOTIDE SEQUENCE</scope>
</reference>
<dbReference type="Gene3D" id="3.30.160.60">
    <property type="entry name" value="Classic Zinc Finger"/>
    <property type="match status" value="1"/>
</dbReference>
<sequence>MASEQQKGDEPSLPREEAVCPGCQGAGPLVLPCGHSLCEACLGLCEGELGQGGCTICYGRDLLDCVLKRLLDSLFQGQPRRARDGGVEDGDRELCPLHGKRLTLYCVEDKEMVCVACQSEEHDDHECCPTEEAVHDCKRELTSALRPLQEKLEALNTVKQTCEESAEHIKVRRGQLNTSRLGGSAEHIKVRRGQLNTSRLGGVSEHIKVRRGQLNTSRLGGVKRRQIHPIDRTMDNFWV</sequence>
<evidence type="ECO:0000259" key="5">
    <source>
        <dbReference type="PROSITE" id="PS50119"/>
    </source>
</evidence>
<dbReference type="AlphaFoldDB" id="A0A060Z9B1"/>
<evidence type="ECO:0000256" key="4">
    <source>
        <dbReference type="PROSITE-ProRule" id="PRU00024"/>
    </source>
</evidence>
<evidence type="ECO:0000256" key="1">
    <source>
        <dbReference type="ARBA" id="ARBA00022723"/>
    </source>
</evidence>
<organism evidence="6 7">
    <name type="scientific">Oncorhynchus mykiss</name>
    <name type="common">Rainbow trout</name>
    <name type="synonym">Salmo gairdneri</name>
    <dbReference type="NCBI Taxonomy" id="8022"/>
    <lineage>
        <taxon>Eukaryota</taxon>
        <taxon>Metazoa</taxon>
        <taxon>Chordata</taxon>
        <taxon>Craniata</taxon>
        <taxon>Vertebrata</taxon>
        <taxon>Euteleostomi</taxon>
        <taxon>Actinopterygii</taxon>
        <taxon>Neopterygii</taxon>
        <taxon>Teleostei</taxon>
        <taxon>Protacanthopterygii</taxon>
        <taxon>Salmoniformes</taxon>
        <taxon>Salmonidae</taxon>
        <taxon>Salmoninae</taxon>
        <taxon>Oncorhynchus</taxon>
    </lineage>
</organism>
<evidence type="ECO:0000313" key="7">
    <source>
        <dbReference type="Proteomes" id="UP000193380"/>
    </source>
</evidence>
<proteinExistence type="predicted"/>
<dbReference type="Proteomes" id="UP000193380">
    <property type="component" value="Unassembled WGS sequence"/>
</dbReference>
<name>A0A060Z9B1_ONCMY</name>
<gene>
    <name evidence="6" type="ORF">GSONMT00054783001</name>
</gene>
<dbReference type="PaxDb" id="8022-A0A060Z9B1"/>
<evidence type="ECO:0000256" key="3">
    <source>
        <dbReference type="ARBA" id="ARBA00022833"/>
    </source>
</evidence>
<evidence type="ECO:0000256" key="2">
    <source>
        <dbReference type="ARBA" id="ARBA00022771"/>
    </source>
</evidence>
<evidence type="ECO:0000313" key="6">
    <source>
        <dbReference type="EMBL" id="CDQ98264.1"/>
    </source>
</evidence>
<reference evidence="6" key="1">
    <citation type="journal article" date="2014" name="Nat. Commun.">
        <title>The rainbow trout genome provides novel insights into evolution after whole-genome duplication in vertebrates.</title>
        <authorList>
            <person name="Berthelot C."/>
            <person name="Brunet F."/>
            <person name="Chalopin D."/>
            <person name="Juanchich A."/>
            <person name="Bernard M."/>
            <person name="Noel B."/>
            <person name="Bento P."/>
            <person name="Da Silva C."/>
            <person name="Labadie K."/>
            <person name="Alberti A."/>
            <person name="Aury J.M."/>
            <person name="Louis A."/>
            <person name="Dehais P."/>
            <person name="Bardou P."/>
            <person name="Montfort J."/>
            <person name="Klopp C."/>
            <person name="Cabau C."/>
            <person name="Gaspin C."/>
            <person name="Thorgaard G.H."/>
            <person name="Boussaha M."/>
            <person name="Quillet E."/>
            <person name="Guyomard R."/>
            <person name="Galiana D."/>
            <person name="Bobe J."/>
            <person name="Volff J.N."/>
            <person name="Genet C."/>
            <person name="Wincker P."/>
            <person name="Jaillon O."/>
            <person name="Roest Crollius H."/>
            <person name="Guiguen Y."/>
        </authorList>
    </citation>
    <scope>NUCLEOTIDE SEQUENCE [LARGE SCALE GENOMIC DNA]</scope>
</reference>
<dbReference type="SUPFAM" id="SSF57845">
    <property type="entry name" value="B-box zinc-binding domain"/>
    <property type="match status" value="1"/>
</dbReference>
<dbReference type="PROSITE" id="PS50119">
    <property type="entry name" value="ZF_BBOX"/>
    <property type="match status" value="1"/>
</dbReference>
<dbReference type="STRING" id="8022.A0A060Z9B1"/>
<dbReference type="InterPro" id="IPR050143">
    <property type="entry name" value="TRIM/RBCC"/>
</dbReference>
<keyword evidence="3" id="KW-0862">Zinc</keyword>
<dbReference type="InterPro" id="IPR017907">
    <property type="entry name" value="Znf_RING_CS"/>
</dbReference>
<dbReference type="SMART" id="SM00336">
    <property type="entry name" value="BBOX"/>
    <property type="match status" value="1"/>
</dbReference>
<dbReference type="PANTHER" id="PTHR24103">
    <property type="entry name" value="E3 UBIQUITIN-PROTEIN LIGASE TRIM"/>
    <property type="match status" value="1"/>
</dbReference>
<dbReference type="Pfam" id="PF00643">
    <property type="entry name" value="zf-B_box"/>
    <property type="match status" value="1"/>
</dbReference>
<protein>
    <recommendedName>
        <fullName evidence="5">B box-type domain-containing protein</fullName>
    </recommendedName>
</protein>
<dbReference type="InterPro" id="IPR000315">
    <property type="entry name" value="Znf_B-box"/>
</dbReference>
<dbReference type="EMBL" id="FR936192">
    <property type="protein sequence ID" value="CDQ98264.1"/>
    <property type="molecule type" value="Genomic_DNA"/>
</dbReference>
<dbReference type="PROSITE" id="PS00518">
    <property type="entry name" value="ZF_RING_1"/>
    <property type="match status" value="1"/>
</dbReference>
<keyword evidence="1" id="KW-0479">Metal-binding</keyword>
<dbReference type="GO" id="GO:0008270">
    <property type="term" value="F:zinc ion binding"/>
    <property type="evidence" value="ECO:0007669"/>
    <property type="project" value="UniProtKB-KW"/>
</dbReference>
<feature type="domain" description="B box-type" evidence="5">
    <location>
        <begin position="90"/>
        <end position="130"/>
    </location>
</feature>
<accession>A0A060Z9B1</accession>